<dbReference type="AlphaFoldDB" id="A0AAE7BZR8"/>
<protein>
    <submittedName>
        <fullName evidence="1">Uncharacterized protein</fullName>
    </submittedName>
</protein>
<dbReference type="RefSeq" id="WP_164953333.1">
    <property type="nucleotide sequence ID" value="NZ_CP047363.1"/>
</dbReference>
<gene>
    <name evidence="1" type="ORF">GTN30_05560</name>
</gene>
<dbReference type="Proteomes" id="UP000501122">
    <property type="component" value="Chromosome"/>
</dbReference>
<proteinExistence type="predicted"/>
<name>A0AAE7BZR8_9STAP</name>
<evidence type="ECO:0000313" key="2">
    <source>
        <dbReference type="Proteomes" id="UP000501122"/>
    </source>
</evidence>
<reference evidence="1" key="1">
    <citation type="journal article" date="2020" name="Antimicrob. Agents Chemother.">
        <title>The novel macrolide resistance genes mef(D), msr(F) and msr(H) are present on resistance islands in Macrococcus canis, Macrococcus caseolyticus and Staphylococcus aureus.</title>
        <authorList>
            <person name="Schwendener S."/>
            <person name="Dona V."/>
            <person name="Perreten V."/>
        </authorList>
    </citation>
    <scope>NUCLEOTIDE SEQUENCE</scope>
    <source>
        <strain evidence="1">Epi0076A</strain>
    </source>
</reference>
<organism evidence="1 2">
    <name type="scientific">Macrococcoides canis</name>
    <dbReference type="NCBI Taxonomy" id="1855823"/>
    <lineage>
        <taxon>Bacteria</taxon>
        <taxon>Bacillati</taxon>
        <taxon>Bacillota</taxon>
        <taxon>Bacilli</taxon>
        <taxon>Bacillales</taxon>
        <taxon>Staphylococcaceae</taxon>
        <taxon>Macrococcoides</taxon>
    </lineage>
</organism>
<accession>A0AAE7BZR8</accession>
<sequence>MEQFKFTRTLLGFFNIRSIRRPGSHELVATLPLSTMKQFIEGFDGTASIGCFEADISNLKGVIR</sequence>
<evidence type="ECO:0000313" key="1">
    <source>
        <dbReference type="EMBL" id="QIH78131.1"/>
    </source>
</evidence>
<dbReference type="EMBL" id="CP047363">
    <property type="protein sequence ID" value="QIH78131.1"/>
    <property type="molecule type" value="Genomic_DNA"/>
</dbReference>